<evidence type="ECO:0000313" key="1">
    <source>
        <dbReference type="EMBL" id="MBB6565561.1"/>
    </source>
</evidence>
<name>A0A841S658_9ACTN</name>
<protein>
    <submittedName>
        <fullName evidence="1">Uncharacterized protein</fullName>
    </submittedName>
</protein>
<sequence>MRRLLAAALTLGVLGTQLVATPAEAVGRGEKCLEATGPV</sequence>
<comment type="caution">
    <text evidence="1">The sequence shown here is derived from an EMBL/GenBank/DDBJ whole genome shotgun (WGS) entry which is preliminary data.</text>
</comment>
<organism evidence="1 2">
    <name type="scientific">Kribbella sandramycini</name>
    <dbReference type="NCBI Taxonomy" id="60450"/>
    <lineage>
        <taxon>Bacteria</taxon>
        <taxon>Bacillati</taxon>
        <taxon>Actinomycetota</taxon>
        <taxon>Actinomycetes</taxon>
        <taxon>Propionibacteriales</taxon>
        <taxon>Kribbellaceae</taxon>
        <taxon>Kribbella</taxon>
    </lineage>
</organism>
<dbReference type="EMBL" id="JACHKF010000001">
    <property type="protein sequence ID" value="MBB6565561.1"/>
    <property type="molecule type" value="Genomic_DNA"/>
</dbReference>
<reference evidence="1 2" key="1">
    <citation type="submission" date="2020-08" db="EMBL/GenBank/DDBJ databases">
        <title>Sequencing the genomes of 1000 actinobacteria strains.</title>
        <authorList>
            <person name="Klenk H.-P."/>
        </authorList>
    </citation>
    <scope>NUCLEOTIDE SEQUENCE [LARGE SCALE GENOMIC DNA]</scope>
    <source>
        <strain evidence="1 2">DSM 15626</strain>
    </source>
</reference>
<proteinExistence type="predicted"/>
<dbReference type="AlphaFoldDB" id="A0A841S658"/>
<gene>
    <name evidence="1" type="ORF">HNR71_001198</name>
</gene>
<dbReference type="Proteomes" id="UP000553957">
    <property type="component" value="Unassembled WGS sequence"/>
</dbReference>
<evidence type="ECO:0000313" key="2">
    <source>
        <dbReference type="Proteomes" id="UP000553957"/>
    </source>
</evidence>
<accession>A0A841S658</accession>